<evidence type="ECO:0000313" key="1">
    <source>
        <dbReference type="EMBL" id="GGP02352.1"/>
    </source>
</evidence>
<organism evidence="1 2">
    <name type="scientific">Cloacibacterium rupense</name>
    <dbReference type="NCBI Taxonomy" id="517423"/>
    <lineage>
        <taxon>Bacteria</taxon>
        <taxon>Pseudomonadati</taxon>
        <taxon>Bacteroidota</taxon>
        <taxon>Flavobacteriia</taxon>
        <taxon>Flavobacteriales</taxon>
        <taxon>Weeksellaceae</taxon>
    </lineage>
</organism>
<name>A0ABQ2NG05_9FLAO</name>
<reference evidence="2" key="1">
    <citation type="journal article" date="2019" name="Int. J. Syst. Evol. Microbiol.">
        <title>The Global Catalogue of Microorganisms (GCM) 10K type strain sequencing project: providing services to taxonomists for standard genome sequencing and annotation.</title>
        <authorList>
            <consortium name="The Broad Institute Genomics Platform"/>
            <consortium name="The Broad Institute Genome Sequencing Center for Infectious Disease"/>
            <person name="Wu L."/>
            <person name="Ma J."/>
        </authorList>
    </citation>
    <scope>NUCLEOTIDE SEQUENCE [LARGE SCALE GENOMIC DNA]</scope>
    <source>
        <strain evidence="2">CGMCC 1.7656</strain>
    </source>
</reference>
<evidence type="ECO:0000313" key="2">
    <source>
        <dbReference type="Proteomes" id="UP000620064"/>
    </source>
</evidence>
<dbReference type="EMBL" id="BMLV01000001">
    <property type="protein sequence ID" value="GGP02352.1"/>
    <property type="molecule type" value="Genomic_DNA"/>
</dbReference>
<protein>
    <submittedName>
        <fullName evidence="1">Uncharacterized protein</fullName>
    </submittedName>
</protein>
<dbReference type="Proteomes" id="UP000620064">
    <property type="component" value="Unassembled WGS sequence"/>
</dbReference>
<keyword evidence="2" id="KW-1185">Reference proteome</keyword>
<accession>A0ABQ2NG05</accession>
<gene>
    <name evidence="1" type="ORF">GCM10010992_06390</name>
</gene>
<proteinExistence type="predicted"/>
<sequence length="144" mass="16100">MAYTIVGLFPSQENSKKVSEGLENIGFKNEDYIIYLEEKKPVHKSFWAKLFTENIDEEAMNVDSLIVSVGINNNDELENAKKVFKDNSVVNIYTLEELDFGKAVDLEYVKKVVALKAKSLIYAMPQAKTSSTDIHTGISSEVGS</sequence>
<comment type="caution">
    <text evidence="1">The sequence shown here is derived from an EMBL/GenBank/DDBJ whole genome shotgun (WGS) entry which is preliminary data.</text>
</comment>
<dbReference type="RefSeq" id="WP_188616633.1">
    <property type="nucleotide sequence ID" value="NZ_BMLV01000001.1"/>
</dbReference>